<dbReference type="KEGG" id="scor:J3U87_23885"/>
<feature type="transmembrane region" description="Helical" evidence="1">
    <location>
        <begin position="6"/>
        <end position="27"/>
    </location>
</feature>
<sequence>MQQTLYIQRVIICVLAVTSLVGIVFSIKAGRDLDAYWWQLHWTQRVMAQADQERQIQSQVNAKIRELFQGLEHCKCSGDPVDRNRLWREFLELLTMEEEIRSGGDRLFQEWENRLEFEHE</sequence>
<evidence type="ECO:0000256" key="1">
    <source>
        <dbReference type="SAM" id="Phobius"/>
    </source>
</evidence>
<dbReference type="RefSeq" id="WP_237378286.1">
    <property type="nucleotide sequence ID" value="NZ_CP071793.1"/>
</dbReference>
<keyword evidence="1" id="KW-1133">Transmembrane helix</keyword>
<name>A0A8A4TG70_SULCO</name>
<evidence type="ECO:0000313" key="2">
    <source>
        <dbReference type="EMBL" id="QTD48633.1"/>
    </source>
</evidence>
<dbReference type="Proteomes" id="UP000663929">
    <property type="component" value="Chromosome"/>
</dbReference>
<evidence type="ECO:0000313" key="3">
    <source>
        <dbReference type="Proteomes" id="UP000663929"/>
    </source>
</evidence>
<keyword evidence="1" id="KW-0812">Transmembrane</keyword>
<reference evidence="2" key="1">
    <citation type="submission" date="2021-03" db="EMBL/GenBank/DDBJ databases">
        <title>Acanthopleuribacteraceae sp. M133.</title>
        <authorList>
            <person name="Wang G."/>
        </authorList>
    </citation>
    <scope>NUCLEOTIDE SEQUENCE</scope>
    <source>
        <strain evidence="2">M133</strain>
    </source>
</reference>
<gene>
    <name evidence="2" type="ORF">J3U87_23885</name>
</gene>
<dbReference type="AlphaFoldDB" id="A0A8A4TG70"/>
<protein>
    <submittedName>
        <fullName evidence="2">Uncharacterized protein</fullName>
    </submittedName>
</protein>
<proteinExistence type="predicted"/>
<keyword evidence="1" id="KW-0472">Membrane</keyword>
<organism evidence="2 3">
    <name type="scientific">Sulfidibacter corallicola</name>
    <dbReference type="NCBI Taxonomy" id="2818388"/>
    <lineage>
        <taxon>Bacteria</taxon>
        <taxon>Pseudomonadati</taxon>
        <taxon>Acidobacteriota</taxon>
        <taxon>Holophagae</taxon>
        <taxon>Acanthopleuribacterales</taxon>
        <taxon>Acanthopleuribacteraceae</taxon>
        <taxon>Sulfidibacter</taxon>
    </lineage>
</organism>
<accession>A0A8A4TG70</accession>
<dbReference type="EMBL" id="CP071793">
    <property type="protein sequence ID" value="QTD48633.1"/>
    <property type="molecule type" value="Genomic_DNA"/>
</dbReference>
<keyword evidence="3" id="KW-1185">Reference proteome</keyword>